<accession>R4PV16</accession>
<dbReference type="Gene3D" id="3.30.420.40">
    <property type="match status" value="1"/>
</dbReference>
<dbReference type="InterPro" id="IPR043129">
    <property type="entry name" value="ATPase_NBD"/>
</dbReference>
<dbReference type="InterPro" id="IPR000905">
    <property type="entry name" value="Gcp-like_dom"/>
</dbReference>
<dbReference type="AlphaFoldDB" id="R4PV16"/>
<dbReference type="InterPro" id="IPR022496">
    <property type="entry name" value="T6A_TsaB"/>
</dbReference>
<evidence type="ECO:0000313" key="2">
    <source>
        <dbReference type="EMBL" id="AGL62030.1"/>
    </source>
</evidence>
<dbReference type="SUPFAM" id="SSF53067">
    <property type="entry name" value="Actin-like ATPase domain"/>
    <property type="match status" value="1"/>
</dbReference>
<keyword evidence="3" id="KW-1185">Reference proteome</keyword>
<evidence type="ECO:0000259" key="1">
    <source>
        <dbReference type="Pfam" id="PF00814"/>
    </source>
</evidence>
<dbReference type="NCBIfam" id="TIGR03725">
    <property type="entry name" value="T6A_YeaZ"/>
    <property type="match status" value="1"/>
</dbReference>
<gene>
    <name evidence="2" type="ORF">L336_0322</name>
</gene>
<feature type="domain" description="Gcp-like" evidence="1">
    <location>
        <begin position="32"/>
        <end position="91"/>
    </location>
</feature>
<name>R4PV16_9BACT</name>
<dbReference type="STRING" id="1332188.L336_0322"/>
<evidence type="ECO:0000313" key="3">
    <source>
        <dbReference type="Proteomes" id="UP000013893"/>
    </source>
</evidence>
<proteinExistence type="predicted"/>
<dbReference type="OrthoDB" id="9809995at2"/>
<protein>
    <recommendedName>
        <fullName evidence="1">Gcp-like domain-containing protein</fullName>
    </recommendedName>
</protein>
<sequence>MIVLWNSAGFTCQLLLLEGETIVSDTYWDAGHELAKQMLGYLQSTLRTHSKDWDDITGIGVYRGPGSFTGLRIGLTVLNTLAHSKNIPIVGATGDAWQATCRKRLASGENDGIVLPEYGSEARVTSPRK</sequence>
<dbReference type="GO" id="GO:0002949">
    <property type="term" value="P:tRNA threonylcarbamoyladenosine modification"/>
    <property type="evidence" value="ECO:0007669"/>
    <property type="project" value="InterPro"/>
</dbReference>
<dbReference type="RefSeq" id="WP_015641480.1">
    <property type="nucleotide sequence ID" value="NC_021219.1"/>
</dbReference>
<dbReference type="HOGENOM" id="CLU_1999770_0_0_0"/>
<dbReference type="PATRIC" id="fig|1332188.3.peg.317"/>
<dbReference type="Proteomes" id="UP000013893">
    <property type="component" value="Chromosome"/>
</dbReference>
<reference evidence="2 3" key="1">
    <citation type="journal article" date="2013" name="Nat. Biotechnol.">
        <title>Genome sequences of rare, uncultured bacteria obtained by differential coverage binning of multiple metagenomes.</title>
        <authorList>
            <person name="Albertsen M."/>
            <person name="Hugenholtz P."/>
            <person name="Skarshewski A."/>
            <person name="Nielsen K.L."/>
            <person name="Tyson G.W."/>
            <person name="Nielsen P.H."/>
        </authorList>
    </citation>
    <scope>NUCLEOTIDE SEQUENCE [LARGE SCALE GENOMIC DNA]</scope>
    <source>
        <strain evidence="2">TM71</strain>
    </source>
</reference>
<dbReference type="Pfam" id="PF00814">
    <property type="entry name" value="TsaD"/>
    <property type="match status" value="1"/>
</dbReference>
<organism evidence="2 3">
    <name type="scientific">Candidatus Saccharimonas aalborgensis</name>
    <dbReference type="NCBI Taxonomy" id="1332188"/>
    <lineage>
        <taxon>Bacteria</taxon>
        <taxon>Candidatus Saccharimonadota</taxon>
        <taxon>Candidatus Saccharimonadia</taxon>
        <taxon>Candidatus Saccharimonadales</taxon>
        <taxon>Candidatus Saccharimonadaceae</taxon>
        <taxon>Candidatus Saccharimonas</taxon>
    </lineage>
</organism>
<dbReference type="KEGG" id="saal:L336_0322"/>
<dbReference type="EMBL" id="CP005957">
    <property type="protein sequence ID" value="AGL62030.1"/>
    <property type="molecule type" value="Genomic_DNA"/>
</dbReference>